<keyword evidence="2" id="KW-1185">Reference proteome</keyword>
<accession>A0A438AL60</accession>
<evidence type="ECO:0000313" key="1">
    <source>
        <dbReference type="EMBL" id="RVV99317.1"/>
    </source>
</evidence>
<reference evidence="1 2" key="1">
    <citation type="submission" date="2018-11" db="EMBL/GenBank/DDBJ databases">
        <title>Mesobaculum littorinae gen. nov., sp. nov., isolated from Littorina scabra that represents a novel genus of the order Rhodobacteraceae.</title>
        <authorList>
            <person name="Li F."/>
        </authorList>
    </citation>
    <scope>NUCLEOTIDE SEQUENCE [LARGE SCALE GENOMIC DNA]</scope>
    <source>
        <strain evidence="1 2">M0103</strain>
    </source>
</reference>
<gene>
    <name evidence="1" type="ORF">EKE94_01060</name>
</gene>
<dbReference type="AlphaFoldDB" id="A0A438AL60"/>
<sequence length="292" mass="32112">MEIAFHIGAHCTDDDRLLKTLHRNAEALAAQGVSVPAPAQYRILLRDLATGLRGDAATHEAEEALLEAILGGADLGRLVLSNDSFLSAPARAVGEGRLYPRAHKAAWLRNAVPSCDVSFHLAMRDPAGFVPAVFARQGGRPEEFRAYIEGTDPMHLRWSDMVAQLREAVPDCPITVWQNEESPLIWTDILRDMAGLGTDAPLQGGFDGIRPIMSQEGMKKLRAYTRAHPPATEAMRRRVVVAFLDKFALDEEVEAEFDLPGWTEELTDALSEAYEADMARVAEIPGVTFLTR</sequence>
<comment type="caution">
    <text evidence="1">The sequence shown here is derived from an EMBL/GenBank/DDBJ whole genome shotgun (WGS) entry which is preliminary data.</text>
</comment>
<dbReference type="OrthoDB" id="7816979at2"/>
<evidence type="ECO:0008006" key="3">
    <source>
        <dbReference type="Google" id="ProtNLM"/>
    </source>
</evidence>
<proteinExistence type="predicted"/>
<dbReference type="Proteomes" id="UP000285908">
    <property type="component" value="Unassembled WGS sequence"/>
</dbReference>
<dbReference type="RefSeq" id="WP_127904759.1">
    <property type="nucleotide sequence ID" value="NZ_RQXX01000001.1"/>
</dbReference>
<protein>
    <recommendedName>
        <fullName evidence="3">Sulfotransferase family protein</fullName>
    </recommendedName>
</protein>
<evidence type="ECO:0000313" key="2">
    <source>
        <dbReference type="Proteomes" id="UP000285908"/>
    </source>
</evidence>
<dbReference type="EMBL" id="RQXX01000001">
    <property type="protein sequence ID" value="RVV99317.1"/>
    <property type="molecule type" value="Genomic_DNA"/>
</dbReference>
<organism evidence="1 2">
    <name type="scientific">Mesobaculum littorinae</name>
    <dbReference type="NCBI Taxonomy" id="2486419"/>
    <lineage>
        <taxon>Bacteria</taxon>
        <taxon>Pseudomonadati</taxon>
        <taxon>Pseudomonadota</taxon>
        <taxon>Alphaproteobacteria</taxon>
        <taxon>Rhodobacterales</taxon>
        <taxon>Roseobacteraceae</taxon>
        <taxon>Mesobaculum</taxon>
    </lineage>
</organism>
<name>A0A438AL60_9RHOB</name>